<comment type="caution">
    <text evidence="2">The sequence shown here is derived from an EMBL/GenBank/DDBJ whole genome shotgun (WGS) entry which is preliminary data.</text>
</comment>
<evidence type="ECO:0000313" key="2">
    <source>
        <dbReference type="EMBL" id="KAK2162533.1"/>
    </source>
</evidence>
<protein>
    <submittedName>
        <fullName evidence="2">Uncharacterized protein</fullName>
    </submittedName>
</protein>
<organism evidence="2 3">
    <name type="scientific">Ridgeia piscesae</name>
    <name type="common">Tubeworm</name>
    <dbReference type="NCBI Taxonomy" id="27915"/>
    <lineage>
        <taxon>Eukaryota</taxon>
        <taxon>Metazoa</taxon>
        <taxon>Spiralia</taxon>
        <taxon>Lophotrochozoa</taxon>
        <taxon>Annelida</taxon>
        <taxon>Polychaeta</taxon>
        <taxon>Sedentaria</taxon>
        <taxon>Canalipalpata</taxon>
        <taxon>Sabellida</taxon>
        <taxon>Siboglinidae</taxon>
        <taxon>Ridgeia</taxon>
    </lineage>
</organism>
<evidence type="ECO:0000313" key="3">
    <source>
        <dbReference type="Proteomes" id="UP001209878"/>
    </source>
</evidence>
<dbReference type="Proteomes" id="UP001209878">
    <property type="component" value="Unassembled WGS sequence"/>
</dbReference>
<reference evidence="2" key="1">
    <citation type="journal article" date="2023" name="Mol. Biol. Evol.">
        <title>Third-Generation Sequencing Reveals the Adaptive Role of the Epigenome in Three Deep-Sea Polychaetes.</title>
        <authorList>
            <person name="Perez M."/>
            <person name="Aroh O."/>
            <person name="Sun Y."/>
            <person name="Lan Y."/>
            <person name="Juniper S.K."/>
            <person name="Young C.R."/>
            <person name="Angers B."/>
            <person name="Qian P.Y."/>
        </authorList>
    </citation>
    <scope>NUCLEOTIDE SEQUENCE</scope>
    <source>
        <strain evidence="2">R07B-5</strain>
    </source>
</reference>
<dbReference type="EMBL" id="JAODUO010001517">
    <property type="protein sequence ID" value="KAK2162533.1"/>
    <property type="molecule type" value="Genomic_DNA"/>
</dbReference>
<name>A0AAD9NBJ1_RIDPI</name>
<keyword evidence="1" id="KW-0732">Signal</keyword>
<evidence type="ECO:0000256" key="1">
    <source>
        <dbReference type="SAM" id="SignalP"/>
    </source>
</evidence>
<proteinExistence type="predicted"/>
<keyword evidence="3" id="KW-1185">Reference proteome</keyword>
<accession>A0AAD9NBJ1</accession>
<feature type="chain" id="PRO_5042040050" evidence="1">
    <location>
        <begin position="18"/>
        <end position="34"/>
    </location>
</feature>
<dbReference type="AlphaFoldDB" id="A0AAD9NBJ1"/>
<feature type="signal peptide" evidence="1">
    <location>
        <begin position="1"/>
        <end position="17"/>
    </location>
</feature>
<gene>
    <name evidence="2" type="ORF">NP493_1518g00007</name>
</gene>
<sequence length="34" mass="3766">MHLYVCVFVCLAARCVCKPKRAGVIHSAIADNYL</sequence>